<organism evidence="2 3">
    <name type="scientific">Haematococcus lacustris</name>
    <name type="common">Green alga</name>
    <name type="synonym">Haematococcus pluvialis</name>
    <dbReference type="NCBI Taxonomy" id="44745"/>
    <lineage>
        <taxon>Eukaryota</taxon>
        <taxon>Viridiplantae</taxon>
        <taxon>Chlorophyta</taxon>
        <taxon>core chlorophytes</taxon>
        <taxon>Chlorophyceae</taxon>
        <taxon>CS clade</taxon>
        <taxon>Chlamydomonadales</taxon>
        <taxon>Haematococcaceae</taxon>
        <taxon>Haematococcus</taxon>
    </lineage>
</organism>
<accession>A0A699YXP9</accession>
<reference evidence="2 3" key="1">
    <citation type="submission" date="2020-02" db="EMBL/GenBank/DDBJ databases">
        <title>Draft genome sequence of Haematococcus lacustris strain NIES-144.</title>
        <authorList>
            <person name="Morimoto D."/>
            <person name="Nakagawa S."/>
            <person name="Yoshida T."/>
            <person name="Sawayama S."/>
        </authorList>
    </citation>
    <scope>NUCLEOTIDE SEQUENCE [LARGE SCALE GENOMIC DNA]</scope>
    <source>
        <strain evidence="2 3">NIES-144</strain>
    </source>
</reference>
<dbReference type="EMBL" id="BLLF01000719">
    <property type="protein sequence ID" value="GFH14381.1"/>
    <property type="molecule type" value="Genomic_DNA"/>
</dbReference>
<evidence type="ECO:0000313" key="3">
    <source>
        <dbReference type="Proteomes" id="UP000485058"/>
    </source>
</evidence>
<protein>
    <submittedName>
        <fullName evidence="2">Uncharacterized protein</fullName>
    </submittedName>
</protein>
<sequence>MSPASPCIGWERHTHAAHDTRGHSHLIRSSPPPPPARGLQPGEVKTAADDMTTAPCLSQLCRPIPLTVLHMQWTPQPYHGHPTKQHSCKHSIHSHVQGATHRARGARATLLWDYKEESIPGSDARHTCVNRDAACGAEGWQSVGVVP</sequence>
<evidence type="ECO:0000256" key="1">
    <source>
        <dbReference type="SAM" id="MobiDB-lite"/>
    </source>
</evidence>
<name>A0A699YXP9_HAELA</name>
<dbReference type="AlphaFoldDB" id="A0A699YXP9"/>
<gene>
    <name evidence="2" type="ORF">HaLaN_10423</name>
</gene>
<proteinExistence type="predicted"/>
<feature type="region of interest" description="Disordered" evidence="1">
    <location>
        <begin position="17"/>
        <end position="42"/>
    </location>
</feature>
<evidence type="ECO:0000313" key="2">
    <source>
        <dbReference type="EMBL" id="GFH14381.1"/>
    </source>
</evidence>
<dbReference type="Proteomes" id="UP000485058">
    <property type="component" value="Unassembled WGS sequence"/>
</dbReference>
<comment type="caution">
    <text evidence="2">The sequence shown here is derived from an EMBL/GenBank/DDBJ whole genome shotgun (WGS) entry which is preliminary data.</text>
</comment>
<keyword evidence="3" id="KW-1185">Reference proteome</keyword>